<dbReference type="GO" id="GO:0047527">
    <property type="term" value="F:2,3-dihydroxybenzoate-serine ligase activity"/>
    <property type="evidence" value="ECO:0007669"/>
    <property type="project" value="TreeGrafter"/>
</dbReference>
<protein>
    <submittedName>
        <fullName evidence="5">Amino acid adenylation domain-containing protein</fullName>
    </submittedName>
</protein>
<dbReference type="InterPro" id="IPR009081">
    <property type="entry name" value="PP-bd_ACP"/>
</dbReference>
<dbReference type="SUPFAM" id="SSF47336">
    <property type="entry name" value="ACP-like"/>
    <property type="match status" value="1"/>
</dbReference>
<evidence type="ECO:0000256" key="2">
    <source>
        <dbReference type="ARBA" id="ARBA00022553"/>
    </source>
</evidence>
<dbReference type="GO" id="GO:0009239">
    <property type="term" value="P:enterobactin biosynthetic process"/>
    <property type="evidence" value="ECO:0007669"/>
    <property type="project" value="TreeGrafter"/>
</dbReference>
<evidence type="ECO:0000256" key="1">
    <source>
        <dbReference type="ARBA" id="ARBA00022450"/>
    </source>
</evidence>
<dbReference type="InterPro" id="IPR010071">
    <property type="entry name" value="AA_adenyl_dom"/>
</dbReference>
<dbReference type="NCBIfam" id="TIGR01733">
    <property type="entry name" value="AA-adenyl-dom"/>
    <property type="match status" value="1"/>
</dbReference>
<feature type="domain" description="Carrier" evidence="4">
    <location>
        <begin position="964"/>
        <end position="1039"/>
    </location>
</feature>
<dbReference type="InterPro" id="IPR025110">
    <property type="entry name" value="AMP-bd_C"/>
</dbReference>
<dbReference type="InterPro" id="IPR001242">
    <property type="entry name" value="Condensation_dom"/>
</dbReference>
<dbReference type="CDD" id="cd19531">
    <property type="entry name" value="LCL_NRPS-like"/>
    <property type="match status" value="1"/>
</dbReference>
<dbReference type="Gene3D" id="3.40.50.980">
    <property type="match status" value="2"/>
</dbReference>
<dbReference type="GO" id="GO:0031177">
    <property type="term" value="F:phosphopantetheine binding"/>
    <property type="evidence" value="ECO:0007669"/>
    <property type="project" value="InterPro"/>
</dbReference>
<dbReference type="Gene3D" id="3.30.300.30">
    <property type="match status" value="1"/>
</dbReference>
<dbReference type="EMBL" id="VITN01000033">
    <property type="protein sequence ID" value="TWB10725.1"/>
    <property type="molecule type" value="Genomic_DNA"/>
</dbReference>
<dbReference type="RefSeq" id="WP_145754258.1">
    <property type="nucleotide sequence ID" value="NZ_VITN01000033.1"/>
</dbReference>
<dbReference type="Pfam" id="PF00501">
    <property type="entry name" value="AMP-binding"/>
    <property type="match status" value="1"/>
</dbReference>
<dbReference type="PANTHER" id="PTHR45527">
    <property type="entry name" value="NONRIBOSOMAL PEPTIDE SYNTHETASE"/>
    <property type="match status" value="1"/>
</dbReference>
<dbReference type="InterPro" id="IPR020806">
    <property type="entry name" value="PKS_PP-bd"/>
</dbReference>
<dbReference type="InterPro" id="IPR045851">
    <property type="entry name" value="AMP-bd_C_sf"/>
</dbReference>
<keyword evidence="2" id="KW-0597">Phosphoprotein</keyword>
<dbReference type="InterPro" id="IPR036736">
    <property type="entry name" value="ACP-like_sf"/>
</dbReference>
<dbReference type="InterPro" id="IPR023213">
    <property type="entry name" value="CAT-like_dom_sf"/>
</dbReference>
<keyword evidence="1" id="KW-0596">Phosphopantetheine</keyword>
<dbReference type="Gene3D" id="1.10.1200.10">
    <property type="entry name" value="ACP-like"/>
    <property type="match status" value="1"/>
</dbReference>
<accession>A0A560EN49</accession>
<dbReference type="AlphaFoldDB" id="A0A560EN49"/>
<dbReference type="FunFam" id="3.40.50.12780:FF:000012">
    <property type="entry name" value="Non-ribosomal peptide synthetase"/>
    <property type="match status" value="1"/>
</dbReference>
<feature type="region of interest" description="Disordered" evidence="3">
    <location>
        <begin position="942"/>
        <end position="961"/>
    </location>
</feature>
<dbReference type="GO" id="GO:0009366">
    <property type="term" value="C:enterobactin synthetase complex"/>
    <property type="evidence" value="ECO:0007669"/>
    <property type="project" value="TreeGrafter"/>
</dbReference>
<comment type="caution">
    <text evidence="5">The sequence shown here is derived from an EMBL/GenBank/DDBJ whole genome shotgun (WGS) entry which is preliminary data.</text>
</comment>
<dbReference type="SUPFAM" id="SSF52777">
    <property type="entry name" value="CoA-dependent acyltransferases"/>
    <property type="match status" value="2"/>
</dbReference>
<dbReference type="Pfam" id="PF00668">
    <property type="entry name" value="Condensation"/>
    <property type="match status" value="1"/>
</dbReference>
<dbReference type="GO" id="GO:0005829">
    <property type="term" value="C:cytosol"/>
    <property type="evidence" value="ECO:0007669"/>
    <property type="project" value="TreeGrafter"/>
</dbReference>
<evidence type="ECO:0000313" key="5">
    <source>
        <dbReference type="EMBL" id="TWB10725.1"/>
    </source>
</evidence>
<name>A0A560EN49_9PROT</name>
<dbReference type="Gene3D" id="3.30.559.30">
    <property type="entry name" value="Nonribosomal peptide synthetase, condensation domain"/>
    <property type="match status" value="1"/>
</dbReference>
<dbReference type="OrthoDB" id="9770470at2"/>
<dbReference type="SMART" id="SM00823">
    <property type="entry name" value="PKS_PP"/>
    <property type="match status" value="1"/>
</dbReference>
<dbReference type="SUPFAM" id="SSF56801">
    <property type="entry name" value="Acetyl-CoA synthetase-like"/>
    <property type="match status" value="1"/>
</dbReference>
<dbReference type="InterPro" id="IPR000873">
    <property type="entry name" value="AMP-dep_synth/lig_dom"/>
</dbReference>
<evidence type="ECO:0000259" key="4">
    <source>
        <dbReference type="PROSITE" id="PS50075"/>
    </source>
</evidence>
<dbReference type="Gene3D" id="3.30.559.10">
    <property type="entry name" value="Chloramphenicol acetyltransferase-like domain"/>
    <property type="match status" value="1"/>
</dbReference>
<dbReference type="Proteomes" id="UP000319859">
    <property type="component" value="Unassembled WGS sequence"/>
</dbReference>
<dbReference type="GO" id="GO:0043041">
    <property type="term" value="P:amino acid activation for nonribosomal peptide biosynthetic process"/>
    <property type="evidence" value="ECO:0007669"/>
    <property type="project" value="TreeGrafter"/>
</dbReference>
<reference evidence="5 6" key="1">
    <citation type="submission" date="2019-06" db="EMBL/GenBank/DDBJ databases">
        <title>Genomic Encyclopedia of Type Strains, Phase IV (KMG-V): Genome sequencing to study the core and pangenomes of soil and plant-associated prokaryotes.</title>
        <authorList>
            <person name="Whitman W."/>
        </authorList>
    </citation>
    <scope>NUCLEOTIDE SEQUENCE [LARGE SCALE GENOMIC DNA]</scope>
    <source>
        <strain evidence="5 6">BR 11880</strain>
    </source>
</reference>
<dbReference type="PROSITE" id="PS50075">
    <property type="entry name" value="CARRIER"/>
    <property type="match status" value="1"/>
</dbReference>
<gene>
    <name evidence="5" type="ORF">FBZ89_13318</name>
</gene>
<dbReference type="CDD" id="cd05930">
    <property type="entry name" value="A_NRPS"/>
    <property type="match status" value="1"/>
</dbReference>
<dbReference type="Pfam" id="PF00550">
    <property type="entry name" value="PP-binding"/>
    <property type="match status" value="1"/>
</dbReference>
<organism evidence="5 6">
    <name type="scientific">Nitrospirillum amazonense</name>
    <dbReference type="NCBI Taxonomy" id="28077"/>
    <lineage>
        <taxon>Bacteria</taxon>
        <taxon>Pseudomonadati</taxon>
        <taxon>Pseudomonadota</taxon>
        <taxon>Alphaproteobacteria</taxon>
        <taxon>Rhodospirillales</taxon>
        <taxon>Azospirillaceae</taxon>
        <taxon>Nitrospirillum</taxon>
    </lineage>
</organism>
<sequence>MDGLVNEVERTAPLSHAQERLWLLHRFNPADTAYNLTRAFRLVGPLDRTALERALQAVAWRHAILRTRFAEGEDGPVQLVQRAPTLHLALEDGGDPAARAVAEAMRPFDLAAAPPLRATLVRTGPTDHTLILALHHIVSDAASNPILARDLMRAYQAAALTDEEGVEVAGLLPPLALQYADYAAAQRGPEAQRRVARAVDGALFVLGAPPPALDLPTDRPRPAAWSGRGARHAFDLPFHLLPVLKAAGGAEGCTPFVLVLAAWQAVLSRWGGQRHFAVGVPLGGREDEELEELIGFFIDTAIFPAAMEPGLTGRALCRRLRDTARTLIDNGATPFDQVLARLSPPRDPSRAPVFQTMVNVQMGTSATVRLAGLAIEPVPVAETTAKVDMALEVTVTQDAIRCAIDYATDLFDPPTVAALAGAFATLLAGLLANPDAAVDTLPLLDTAGRVRALAIGNDTALDLGPADDLLARFEAQATRAPERPAVMFDGAAISYGDLNRRANHLARRLAARGVGRDTLVGVRLPRGPALVVALLAVLKAGGAYLPLDPDQPAARIDTILAHARPHLVLEGDRVADGEEANGQEDDWDLGLPVHPRQLAYRLYTSGSTGVPKGVEIDRQAISSLLRAMGGLLAAGPDDRLLAVTTVGFDIAGLELFLPLTTGGAVVLASRSQALDPIALDGLIRDRGVTCLQATPATWRMLLDATDGRWPGLRALCGGEALRGDLAHRLLDRGVRLWNVYGPTETTVWSAAHAVTPVDGTAPAVAIGSAIANNRLFILDSQLEPVPPGAAGDLWIGGIGLARGYAGQPGVTAAAFAPNPFPDGAVPGCGAGSRIYRTGDRARRRPDGTIEFLGRADHQLKVRGFRIETAEVEGALEAHPQVRQAAVAAHMPADGEAILCAYLMTEGESVPTDLRAFLAARLPAYMVPTVYIRLDRLPLNASGKLDRRALPPPEATASSSAADTAPLTGVAATLAGLWTEVLDRPVTRLDADFFLLGGHSLRLARLQTRIRTTFGRDIPLARLFQAPTLGAMAALVDALGAVDEAEDIAFMANLLDTL</sequence>
<dbReference type="PANTHER" id="PTHR45527:SF1">
    <property type="entry name" value="FATTY ACID SYNTHASE"/>
    <property type="match status" value="1"/>
</dbReference>
<dbReference type="Pfam" id="PF13193">
    <property type="entry name" value="AMP-binding_C"/>
    <property type="match status" value="1"/>
</dbReference>
<evidence type="ECO:0000313" key="6">
    <source>
        <dbReference type="Proteomes" id="UP000319859"/>
    </source>
</evidence>
<dbReference type="FunFam" id="3.30.300.30:FF:000010">
    <property type="entry name" value="Enterobactin synthetase component F"/>
    <property type="match status" value="1"/>
</dbReference>
<proteinExistence type="predicted"/>
<dbReference type="Gene3D" id="2.30.38.10">
    <property type="entry name" value="Luciferase, Domain 3"/>
    <property type="match status" value="1"/>
</dbReference>
<evidence type="ECO:0000256" key="3">
    <source>
        <dbReference type="SAM" id="MobiDB-lite"/>
    </source>
</evidence>